<evidence type="ECO:0000313" key="10">
    <source>
        <dbReference type="Proteomes" id="UP000244937"/>
    </source>
</evidence>
<dbReference type="OrthoDB" id="9761531at2"/>
<evidence type="ECO:0000259" key="7">
    <source>
        <dbReference type="Pfam" id="PF03772"/>
    </source>
</evidence>
<reference evidence="9 10" key="1">
    <citation type="submission" date="2018-05" db="EMBL/GenBank/DDBJ databases">
        <title>Genome sequencing of Flavobacterium sp. HYN0049.</title>
        <authorList>
            <person name="Yi H."/>
            <person name="Baek C."/>
        </authorList>
    </citation>
    <scope>NUCLEOTIDE SEQUENCE [LARGE SCALE GENOMIC DNA]</scope>
    <source>
        <strain evidence="9 10">HYN0049</strain>
    </source>
</reference>
<sequence length="675" mass="77766">MKALKFPLTRITIFFVLGIICGNYFKPNFYSVLFTVLLSFTLCILAFVYLRRQLTQKMPFGVSLYCLSFMIGLFTYTAHHYIRENHYTRLTSDKEGQCLFKLTINEALKSNRYCERYIATVHSLEGKPCTGLILVNVKKQIPRKNIIAGTQILAFGQIMKHRPPQNPNQFDYGKYLSNKSIEAQAYVNPEDIKVIDTLKNMSYHAAAFRERIIRNLEKSHFEKENLAVVTALILGQQQDISKDTIQDYQYAGAIHILSVSGLHVGYIMLFINFMLLRLPKNRKGNTIRLVAVLTSLWAFSFIAGLSPSIVRSATMFSFMAVGMYLKRETYIFHTLLVSLLLILMVSPNFLFDVGFQLSYISLFFILWLQPYFSTLWMPKLKIIKYFWDIVTVSMAAQIGAFPLSIYYFHQFPGLFFITNIIILPGLGIIMAYGAFVMVFASFGTVPDYLSKSLEFLIRLLNQTIGKIASFEQFIIKDIPLNALMMATLYLFILTLFIWAMKPSYRKCICMTLCLLVFQGTLVFNKWENEKTDEIIVFKSKNTSLITKRHGNQINVYCDDSLCKSIFQNQNLTAYRVANFSNIKNVSAMQNLLYLNRTIFVSDSSGIYPENIRADVLLMTHSPKINFERMLMQLKPNTVIADASNFRSYTKLWEATCQKQKIPFHAIAEKGYFKLE</sequence>
<evidence type="ECO:0000256" key="1">
    <source>
        <dbReference type="ARBA" id="ARBA00004651"/>
    </source>
</evidence>
<keyword evidence="2" id="KW-1003">Cell membrane</keyword>
<dbReference type="Pfam" id="PF03772">
    <property type="entry name" value="Competence"/>
    <property type="match status" value="1"/>
</dbReference>
<dbReference type="KEGG" id="fpal:HYN49_05885"/>
<feature type="transmembrane region" description="Helical" evidence="6">
    <location>
        <begin position="330"/>
        <end position="350"/>
    </location>
</feature>
<gene>
    <name evidence="9" type="ORF">HYN49_05885</name>
</gene>
<evidence type="ECO:0000256" key="4">
    <source>
        <dbReference type="ARBA" id="ARBA00022989"/>
    </source>
</evidence>
<accession>A0A2S1SGE9</accession>
<feature type="transmembrane region" description="Helical" evidence="6">
    <location>
        <begin position="250"/>
        <end position="275"/>
    </location>
</feature>
<protein>
    <submittedName>
        <fullName evidence="9">Competence protein ComEC</fullName>
    </submittedName>
</protein>
<evidence type="ECO:0000256" key="6">
    <source>
        <dbReference type="SAM" id="Phobius"/>
    </source>
</evidence>
<dbReference type="InterPro" id="IPR004477">
    <property type="entry name" value="ComEC_N"/>
</dbReference>
<dbReference type="NCBIfam" id="TIGR00360">
    <property type="entry name" value="ComEC_N-term"/>
    <property type="match status" value="1"/>
</dbReference>
<dbReference type="InterPro" id="IPR025405">
    <property type="entry name" value="DUF4131"/>
</dbReference>
<feature type="domain" description="DUF4131" evidence="8">
    <location>
        <begin position="31"/>
        <end position="191"/>
    </location>
</feature>
<feature type="transmembrane region" description="Helical" evidence="6">
    <location>
        <begin position="31"/>
        <end position="50"/>
    </location>
</feature>
<comment type="subcellular location">
    <subcellularLocation>
        <location evidence="1">Cell membrane</location>
        <topology evidence="1">Multi-pass membrane protein</topology>
    </subcellularLocation>
</comment>
<keyword evidence="5 6" id="KW-0472">Membrane</keyword>
<evidence type="ECO:0000256" key="5">
    <source>
        <dbReference type="ARBA" id="ARBA00023136"/>
    </source>
</evidence>
<dbReference type="Proteomes" id="UP000244937">
    <property type="component" value="Chromosome"/>
</dbReference>
<dbReference type="RefSeq" id="WP_108903255.1">
    <property type="nucleotide sequence ID" value="NZ_CP029187.1"/>
</dbReference>
<feature type="transmembrane region" description="Helical" evidence="6">
    <location>
        <begin position="420"/>
        <end position="442"/>
    </location>
</feature>
<feature type="transmembrane region" description="Helical" evidence="6">
    <location>
        <begin position="7"/>
        <end position="25"/>
    </location>
</feature>
<organism evidence="9 10">
    <name type="scientific">Flavobacterium pallidum</name>
    <dbReference type="NCBI Taxonomy" id="2172098"/>
    <lineage>
        <taxon>Bacteria</taxon>
        <taxon>Pseudomonadati</taxon>
        <taxon>Bacteroidota</taxon>
        <taxon>Flavobacteriia</taxon>
        <taxon>Flavobacteriales</taxon>
        <taxon>Flavobacteriaceae</taxon>
        <taxon>Flavobacterium</taxon>
    </lineage>
</organism>
<feature type="transmembrane region" description="Helical" evidence="6">
    <location>
        <begin position="62"/>
        <end position="82"/>
    </location>
</feature>
<dbReference type="EMBL" id="CP029187">
    <property type="protein sequence ID" value="AWI25465.1"/>
    <property type="molecule type" value="Genomic_DNA"/>
</dbReference>
<evidence type="ECO:0000256" key="3">
    <source>
        <dbReference type="ARBA" id="ARBA00022692"/>
    </source>
</evidence>
<dbReference type="PANTHER" id="PTHR30619:SF1">
    <property type="entry name" value="RECOMBINATION PROTEIN 2"/>
    <property type="match status" value="1"/>
</dbReference>
<dbReference type="PANTHER" id="PTHR30619">
    <property type="entry name" value="DNA INTERNALIZATION/COMPETENCE PROTEIN COMEC/REC2"/>
    <property type="match status" value="1"/>
</dbReference>
<keyword evidence="4 6" id="KW-1133">Transmembrane helix</keyword>
<dbReference type="AlphaFoldDB" id="A0A2S1SGE9"/>
<dbReference type="Pfam" id="PF13567">
    <property type="entry name" value="DUF4131"/>
    <property type="match status" value="1"/>
</dbReference>
<dbReference type="GO" id="GO:0005886">
    <property type="term" value="C:plasma membrane"/>
    <property type="evidence" value="ECO:0007669"/>
    <property type="project" value="UniProtKB-SubCell"/>
</dbReference>
<proteinExistence type="predicted"/>
<feature type="transmembrane region" description="Helical" evidence="6">
    <location>
        <begin position="478"/>
        <end position="500"/>
    </location>
</feature>
<feature type="domain" description="ComEC/Rec2-related protein" evidence="7">
    <location>
        <begin position="232"/>
        <end position="499"/>
    </location>
</feature>
<dbReference type="InterPro" id="IPR052159">
    <property type="entry name" value="Competence_DNA_uptake"/>
</dbReference>
<keyword evidence="3 6" id="KW-0812">Transmembrane</keyword>
<feature type="transmembrane region" description="Helical" evidence="6">
    <location>
        <begin position="287"/>
        <end position="310"/>
    </location>
</feature>
<evidence type="ECO:0000313" key="9">
    <source>
        <dbReference type="EMBL" id="AWI25465.1"/>
    </source>
</evidence>
<feature type="transmembrane region" description="Helical" evidence="6">
    <location>
        <begin position="389"/>
        <end position="408"/>
    </location>
</feature>
<evidence type="ECO:0000256" key="2">
    <source>
        <dbReference type="ARBA" id="ARBA00022475"/>
    </source>
</evidence>
<name>A0A2S1SGE9_9FLAO</name>
<feature type="transmembrane region" description="Helical" evidence="6">
    <location>
        <begin position="357"/>
        <end position="377"/>
    </location>
</feature>
<evidence type="ECO:0000259" key="8">
    <source>
        <dbReference type="Pfam" id="PF13567"/>
    </source>
</evidence>
<keyword evidence="10" id="KW-1185">Reference proteome</keyword>